<accession>A0ABU9GA04</accession>
<evidence type="ECO:0000313" key="1">
    <source>
        <dbReference type="EMBL" id="MEL0614580.1"/>
    </source>
</evidence>
<protein>
    <submittedName>
        <fullName evidence="1">Tetratricopeptide repeat protein</fullName>
    </submittedName>
</protein>
<dbReference type="EMBL" id="JBAKAR010000017">
    <property type="protein sequence ID" value="MEL0614580.1"/>
    <property type="molecule type" value="Genomic_DNA"/>
</dbReference>
<dbReference type="Proteomes" id="UP001379949">
    <property type="component" value="Unassembled WGS sequence"/>
</dbReference>
<organism evidence="1 2">
    <name type="scientific">Marinomonas arenicola</name>
    <dbReference type="NCBI Taxonomy" id="569601"/>
    <lineage>
        <taxon>Bacteria</taxon>
        <taxon>Pseudomonadati</taxon>
        <taxon>Pseudomonadota</taxon>
        <taxon>Gammaproteobacteria</taxon>
        <taxon>Oceanospirillales</taxon>
        <taxon>Oceanospirillaceae</taxon>
        <taxon>Marinomonas</taxon>
    </lineage>
</organism>
<name>A0ABU9GA04_9GAMM</name>
<evidence type="ECO:0000313" key="2">
    <source>
        <dbReference type="Proteomes" id="UP001379949"/>
    </source>
</evidence>
<gene>
    <name evidence="1" type="ORF">V6242_15605</name>
</gene>
<sequence>MQYWEKLTREANQAYFKHAFSDAVDLNREALTQVESDFDRGFYQDPESYVSAAVVSHLNIAEAFVALGDFISANLQYENAANFLQAILTRPDLECEQRDLIMRTATHIRFEWDLFSQSHSANLKEQSKVLMQAITQAVSYSTAVVHH</sequence>
<reference evidence="1 2" key="1">
    <citation type="submission" date="2024-02" db="EMBL/GenBank/DDBJ databases">
        <title>Bacteria isolated from the canopy kelp, Nereocystis luetkeana.</title>
        <authorList>
            <person name="Pfister C.A."/>
            <person name="Younker I.T."/>
            <person name="Light S.H."/>
        </authorList>
    </citation>
    <scope>NUCLEOTIDE SEQUENCE [LARGE SCALE GENOMIC DNA]</scope>
    <source>
        <strain evidence="1 2">TI.4.07</strain>
    </source>
</reference>
<dbReference type="RefSeq" id="WP_341565408.1">
    <property type="nucleotide sequence ID" value="NZ_JBAKAQ010000011.1"/>
</dbReference>
<proteinExistence type="predicted"/>
<comment type="caution">
    <text evidence="1">The sequence shown here is derived from an EMBL/GenBank/DDBJ whole genome shotgun (WGS) entry which is preliminary data.</text>
</comment>
<keyword evidence="2" id="KW-1185">Reference proteome</keyword>